<evidence type="ECO:0000313" key="9">
    <source>
        <dbReference type="EMBL" id="EAY04105.1"/>
    </source>
</evidence>
<dbReference type="VEuPathDB" id="TrichDB:TVAGG3_0620400"/>
<dbReference type="CDD" id="cd07308">
    <property type="entry name" value="lectin_leg-like"/>
    <property type="match status" value="1"/>
</dbReference>
<dbReference type="KEGG" id="tva:4761952"/>
<dbReference type="GO" id="GO:0005789">
    <property type="term" value="C:endoplasmic reticulum membrane"/>
    <property type="evidence" value="ECO:0000318"/>
    <property type="project" value="GO_Central"/>
</dbReference>
<sequence length="422" mass="49070">MFLFLCLRINPTNEYYSLIPPHKTENYDEIGNWTMVGHTANMGNKIRLTHNLTKQSGKICSRIPFVFNEWSLEFNISATGEVGGGKLIVLYSKQCCQDPSYPMDGWAIYIDLKPDYSLESDIYLMFFKNQTFKEAYKHHIGRVQIRNAKTTAYFSISKRYDSMDIDIFVNDHFNRLYSDVTNDTVAYGYLSFYGTTDNEPEQIDVHQVRVWPADDHFLARADRENFTNFNRKRVDKIFISRRKLKSKRRALMPLMQKLTKEAQDMNCNLSSAERKNLTDAFLIVNEAIKRSQDSIRMKALEQFIALSIAPSLENAIKKIEFAKSELNEIKSNVELLYTNLTSTLSTMIFNSKNDLMYINAQILVAAKDLDLSSVRNETIVEDNHVIRDTVVSFVLMLISVVEFVAYIIFFISKRKYIQRKYD</sequence>
<keyword evidence="3" id="KW-0732">Signal</keyword>
<evidence type="ECO:0000256" key="3">
    <source>
        <dbReference type="ARBA" id="ARBA00022729"/>
    </source>
</evidence>
<dbReference type="RefSeq" id="XP_001316328.1">
    <property type="nucleotide sequence ID" value="XM_001316293.1"/>
</dbReference>
<name>A2ETB5_TRIV3</name>
<dbReference type="InterPro" id="IPR013320">
    <property type="entry name" value="ConA-like_dom_sf"/>
</dbReference>
<feature type="domain" description="L-type lectin-like" evidence="8">
    <location>
        <begin position="14"/>
        <end position="94"/>
    </location>
</feature>
<dbReference type="FunFam" id="2.60.120.200:FF:000270">
    <property type="entry name" value="Legume-like lectin family protein"/>
    <property type="match status" value="1"/>
</dbReference>
<keyword evidence="10" id="KW-1185">Reference proteome</keyword>
<reference evidence="9" key="2">
    <citation type="journal article" date="2007" name="Science">
        <title>Draft genome sequence of the sexually transmitted pathogen Trichomonas vaginalis.</title>
        <authorList>
            <person name="Carlton J.M."/>
            <person name="Hirt R.P."/>
            <person name="Silva J.C."/>
            <person name="Delcher A.L."/>
            <person name="Schatz M."/>
            <person name="Zhao Q."/>
            <person name="Wortman J.R."/>
            <person name="Bidwell S.L."/>
            <person name="Alsmark U.C.M."/>
            <person name="Besteiro S."/>
            <person name="Sicheritz-Ponten T."/>
            <person name="Noel C.J."/>
            <person name="Dacks J.B."/>
            <person name="Foster P.G."/>
            <person name="Simillion C."/>
            <person name="Van de Peer Y."/>
            <person name="Miranda-Saavedra D."/>
            <person name="Barton G.J."/>
            <person name="Westrop G.D."/>
            <person name="Mueller S."/>
            <person name="Dessi D."/>
            <person name="Fiori P.L."/>
            <person name="Ren Q."/>
            <person name="Paulsen I."/>
            <person name="Zhang H."/>
            <person name="Bastida-Corcuera F.D."/>
            <person name="Simoes-Barbosa A."/>
            <person name="Brown M.T."/>
            <person name="Hayes R.D."/>
            <person name="Mukherjee M."/>
            <person name="Okumura C.Y."/>
            <person name="Schneider R."/>
            <person name="Smith A.J."/>
            <person name="Vanacova S."/>
            <person name="Villalvazo M."/>
            <person name="Haas B.J."/>
            <person name="Pertea M."/>
            <person name="Feldblyum T.V."/>
            <person name="Utterback T.R."/>
            <person name="Shu C.L."/>
            <person name="Osoegawa K."/>
            <person name="de Jong P.J."/>
            <person name="Hrdy I."/>
            <person name="Horvathova L."/>
            <person name="Zubacova Z."/>
            <person name="Dolezal P."/>
            <person name="Malik S.B."/>
            <person name="Logsdon J.M. Jr."/>
            <person name="Henze K."/>
            <person name="Gupta A."/>
            <person name="Wang C.C."/>
            <person name="Dunne R.L."/>
            <person name="Upcroft J.A."/>
            <person name="Upcroft P."/>
            <person name="White O."/>
            <person name="Salzberg S.L."/>
            <person name="Tang P."/>
            <person name="Chiu C.-H."/>
            <person name="Lee Y.-S."/>
            <person name="Embley T.M."/>
            <person name="Coombs G.H."/>
            <person name="Mottram J.C."/>
            <person name="Tachezy J."/>
            <person name="Fraser-Liggett C.M."/>
            <person name="Johnson P.J."/>
        </authorList>
    </citation>
    <scope>NUCLEOTIDE SEQUENCE [LARGE SCALE GENOMIC DNA]</scope>
    <source>
        <strain evidence="9">G3</strain>
    </source>
</reference>
<accession>A2ETB5</accession>
<dbReference type="SUPFAM" id="SSF49899">
    <property type="entry name" value="Concanavalin A-like lectins/glucanases"/>
    <property type="match status" value="1"/>
</dbReference>
<dbReference type="GO" id="GO:0000139">
    <property type="term" value="C:Golgi membrane"/>
    <property type="evidence" value="ECO:0000318"/>
    <property type="project" value="GO_Central"/>
</dbReference>
<evidence type="ECO:0000256" key="1">
    <source>
        <dbReference type="ARBA" id="ARBA00004479"/>
    </source>
</evidence>
<keyword evidence="4 7" id="KW-1133">Transmembrane helix</keyword>
<organism evidence="9 10">
    <name type="scientific">Trichomonas vaginalis (strain ATCC PRA-98 / G3)</name>
    <dbReference type="NCBI Taxonomy" id="412133"/>
    <lineage>
        <taxon>Eukaryota</taxon>
        <taxon>Metamonada</taxon>
        <taxon>Parabasalia</taxon>
        <taxon>Trichomonadida</taxon>
        <taxon>Trichomonadidae</taxon>
        <taxon>Trichomonas</taxon>
    </lineage>
</organism>
<dbReference type="GO" id="GO:0030134">
    <property type="term" value="C:COPII-coated ER to Golgi transport vesicle"/>
    <property type="evidence" value="ECO:0000318"/>
    <property type="project" value="GO_Central"/>
</dbReference>
<dbReference type="InterPro" id="IPR005052">
    <property type="entry name" value="Lectin_leg"/>
</dbReference>
<evidence type="ECO:0000256" key="2">
    <source>
        <dbReference type="ARBA" id="ARBA00022692"/>
    </source>
</evidence>
<dbReference type="GO" id="GO:0006888">
    <property type="term" value="P:endoplasmic reticulum to Golgi vesicle-mediated transport"/>
    <property type="evidence" value="ECO:0000318"/>
    <property type="project" value="GO_Central"/>
</dbReference>
<feature type="transmembrane region" description="Helical" evidence="7">
    <location>
        <begin position="390"/>
        <end position="411"/>
    </location>
</feature>
<dbReference type="PANTHER" id="PTHR12223:SF28">
    <property type="entry name" value="LECTIN, MANNOSE BINDING 1 LIKE"/>
    <property type="match status" value="1"/>
</dbReference>
<proteinExistence type="predicted"/>
<keyword evidence="6" id="KW-0175">Coiled coil</keyword>
<dbReference type="PANTHER" id="PTHR12223">
    <property type="entry name" value="VESICULAR MANNOSE-BINDING LECTIN"/>
    <property type="match status" value="1"/>
</dbReference>
<dbReference type="AlphaFoldDB" id="A2ETB5"/>
<evidence type="ECO:0000256" key="6">
    <source>
        <dbReference type="SAM" id="Coils"/>
    </source>
</evidence>
<dbReference type="Proteomes" id="UP000001542">
    <property type="component" value="Unassembled WGS sequence"/>
</dbReference>
<evidence type="ECO:0000313" key="10">
    <source>
        <dbReference type="Proteomes" id="UP000001542"/>
    </source>
</evidence>
<reference evidence="9" key="1">
    <citation type="submission" date="2006-10" db="EMBL/GenBank/DDBJ databases">
        <authorList>
            <person name="Amadeo P."/>
            <person name="Zhao Q."/>
            <person name="Wortman J."/>
            <person name="Fraser-Liggett C."/>
            <person name="Carlton J."/>
        </authorList>
    </citation>
    <scope>NUCLEOTIDE SEQUENCE</scope>
    <source>
        <strain evidence="9">G3</strain>
    </source>
</reference>
<comment type="subcellular location">
    <subcellularLocation>
        <location evidence="1">Membrane</location>
        <topology evidence="1">Single-pass type I membrane protein</topology>
    </subcellularLocation>
</comment>
<dbReference type="Pfam" id="PF03388">
    <property type="entry name" value="Lectin_leg-like"/>
    <property type="match status" value="1"/>
</dbReference>
<protein>
    <submittedName>
        <fullName evidence="9">Legume-like lectin family protein</fullName>
    </submittedName>
</protein>
<dbReference type="SMR" id="A2ETB5"/>
<dbReference type="InterPro" id="IPR051136">
    <property type="entry name" value="Intracellular_Lectin-GPT"/>
</dbReference>
<keyword evidence="5 7" id="KW-0472">Membrane</keyword>
<dbReference type="InParanoid" id="A2ETB5"/>
<dbReference type="EMBL" id="DS113485">
    <property type="protein sequence ID" value="EAY04105.1"/>
    <property type="molecule type" value="Genomic_DNA"/>
</dbReference>
<evidence type="ECO:0000259" key="8">
    <source>
        <dbReference type="Pfam" id="PF03388"/>
    </source>
</evidence>
<keyword evidence="2 7" id="KW-0812">Transmembrane</keyword>
<dbReference type="GO" id="GO:0005537">
    <property type="term" value="F:D-mannose binding"/>
    <property type="evidence" value="ECO:0000318"/>
    <property type="project" value="GO_Central"/>
</dbReference>
<evidence type="ECO:0000256" key="7">
    <source>
        <dbReference type="SAM" id="Phobius"/>
    </source>
</evidence>
<evidence type="ECO:0000256" key="4">
    <source>
        <dbReference type="ARBA" id="ARBA00022989"/>
    </source>
</evidence>
<dbReference type="VEuPathDB" id="TrichDB:TVAG_483430"/>
<dbReference type="Gene3D" id="2.60.120.200">
    <property type="match status" value="1"/>
</dbReference>
<dbReference type="GO" id="GO:0005793">
    <property type="term" value="C:endoplasmic reticulum-Golgi intermediate compartment"/>
    <property type="evidence" value="ECO:0000318"/>
    <property type="project" value="GO_Central"/>
</dbReference>
<dbReference type="OrthoDB" id="10265193at2759"/>
<gene>
    <name evidence="9" type="ORF">TVAG_483430</name>
</gene>
<evidence type="ECO:0000256" key="5">
    <source>
        <dbReference type="ARBA" id="ARBA00023136"/>
    </source>
</evidence>
<feature type="coiled-coil region" evidence="6">
    <location>
        <begin position="312"/>
        <end position="339"/>
    </location>
</feature>